<name>A0A9P7AH96_9AGAM</name>
<keyword evidence="2" id="KW-1185">Reference proteome</keyword>
<reference evidence="1" key="1">
    <citation type="journal article" date="2020" name="New Phytol.">
        <title>Comparative genomics reveals dynamic genome evolution in host specialist ectomycorrhizal fungi.</title>
        <authorList>
            <person name="Lofgren L.A."/>
            <person name="Nguyen N.H."/>
            <person name="Vilgalys R."/>
            <person name="Ruytinx J."/>
            <person name="Liao H.L."/>
            <person name="Branco S."/>
            <person name="Kuo A."/>
            <person name="LaButti K."/>
            <person name="Lipzen A."/>
            <person name="Andreopoulos W."/>
            <person name="Pangilinan J."/>
            <person name="Riley R."/>
            <person name="Hundley H."/>
            <person name="Na H."/>
            <person name="Barry K."/>
            <person name="Grigoriev I.V."/>
            <person name="Stajich J.E."/>
            <person name="Kennedy P.G."/>
        </authorList>
    </citation>
    <scope>NUCLEOTIDE SEQUENCE</scope>
    <source>
        <strain evidence="1">S12</strain>
    </source>
</reference>
<dbReference type="GeneID" id="64605365"/>
<dbReference type="EMBL" id="JABBWE010000058">
    <property type="protein sequence ID" value="KAG1789523.1"/>
    <property type="molecule type" value="Genomic_DNA"/>
</dbReference>
<proteinExistence type="predicted"/>
<evidence type="ECO:0000313" key="2">
    <source>
        <dbReference type="Proteomes" id="UP000719766"/>
    </source>
</evidence>
<comment type="caution">
    <text evidence="1">The sequence shown here is derived from an EMBL/GenBank/DDBJ whole genome shotgun (WGS) entry which is preliminary data.</text>
</comment>
<dbReference type="AlphaFoldDB" id="A0A9P7AH96"/>
<dbReference type="RefSeq" id="XP_041156583.1">
    <property type="nucleotide sequence ID" value="XM_041311601.1"/>
</dbReference>
<protein>
    <submittedName>
        <fullName evidence="1">Uncharacterized protein</fullName>
    </submittedName>
</protein>
<dbReference type="Proteomes" id="UP000719766">
    <property type="component" value="Unassembled WGS sequence"/>
</dbReference>
<evidence type="ECO:0000313" key="1">
    <source>
        <dbReference type="EMBL" id="KAG1789523.1"/>
    </source>
</evidence>
<accession>A0A9P7AH96</accession>
<sequence>MVDNAGPTVHKIPPRNSALSAHSEAGLKSTSLAVGSAVVSEHISTVGVEVNNVRPWIARDVQNWEKCEAGMMLQEPLARCTGSSQYLSVSEKSKLLDFVRDLPRWFVLLLVTQRMGYEQWGLNRVFVPEPRFSGKVMIEDTQIDLELDVKSKDKEQGTIMSAAGSLFSQRIT</sequence>
<organism evidence="1 2">
    <name type="scientific">Suillus plorans</name>
    <dbReference type="NCBI Taxonomy" id="116603"/>
    <lineage>
        <taxon>Eukaryota</taxon>
        <taxon>Fungi</taxon>
        <taxon>Dikarya</taxon>
        <taxon>Basidiomycota</taxon>
        <taxon>Agaricomycotina</taxon>
        <taxon>Agaricomycetes</taxon>
        <taxon>Agaricomycetidae</taxon>
        <taxon>Boletales</taxon>
        <taxon>Suillineae</taxon>
        <taxon>Suillaceae</taxon>
        <taxon>Suillus</taxon>
    </lineage>
</organism>
<gene>
    <name evidence="1" type="ORF">HD556DRAFT_776301</name>
</gene>
<dbReference type="OrthoDB" id="2691556at2759"/>